<accession>A0ABU0RL49</accession>
<organism evidence="1 2">
    <name type="scientific">Streptomyces turgidiscabies</name>
    <dbReference type="NCBI Taxonomy" id="85558"/>
    <lineage>
        <taxon>Bacteria</taxon>
        <taxon>Bacillati</taxon>
        <taxon>Actinomycetota</taxon>
        <taxon>Actinomycetes</taxon>
        <taxon>Kitasatosporales</taxon>
        <taxon>Streptomycetaceae</taxon>
        <taxon>Streptomyces</taxon>
    </lineage>
</organism>
<reference evidence="1 2" key="1">
    <citation type="submission" date="2023-07" db="EMBL/GenBank/DDBJ databases">
        <title>Comparative genomics of wheat-associated soil bacteria to identify genetic determinants of phenazine resistance.</title>
        <authorList>
            <person name="Mouncey N."/>
        </authorList>
    </citation>
    <scope>NUCLEOTIDE SEQUENCE [LARGE SCALE GENOMIC DNA]</scope>
    <source>
        <strain evidence="1 2">W2I16</strain>
    </source>
</reference>
<dbReference type="EMBL" id="JAUSZS010000003">
    <property type="protein sequence ID" value="MDQ0932726.1"/>
    <property type="molecule type" value="Genomic_DNA"/>
</dbReference>
<keyword evidence="2" id="KW-1185">Reference proteome</keyword>
<gene>
    <name evidence="1" type="ORF">QFZ49_002656</name>
</gene>
<dbReference type="RefSeq" id="WP_307626613.1">
    <property type="nucleotide sequence ID" value="NZ_JAUSZS010000003.1"/>
</dbReference>
<proteinExistence type="predicted"/>
<protein>
    <submittedName>
        <fullName evidence="1">Uncharacterized protein</fullName>
    </submittedName>
</protein>
<sequence>MAADLSPALAEVLRQLAQAVGQYEDDASFADGHDRWSLYRVAMDSPAALPLLFEAVSLETDGSLASGVVGEVLERVPGDERERWVRILPPTVREFSVRRARELGVLESIKQGAVSVEAVDDLIDSWSDWLQLRAVRVAVDQDVLRVVSQRGRTKKIRQAAVDALRQG</sequence>
<dbReference type="Proteomes" id="UP001223072">
    <property type="component" value="Unassembled WGS sequence"/>
</dbReference>
<comment type="caution">
    <text evidence="1">The sequence shown here is derived from an EMBL/GenBank/DDBJ whole genome shotgun (WGS) entry which is preliminary data.</text>
</comment>
<evidence type="ECO:0000313" key="2">
    <source>
        <dbReference type="Proteomes" id="UP001223072"/>
    </source>
</evidence>
<evidence type="ECO:0000313" key="1">
    <source>
        <dbReference type="EMBL" id="MDQ0932726.1"/>
    </source>
</evidence>
<name>A0ABU0RL49_9ACTN</name>